<dbReference type="PANTHER" id="PTHR12126">
    <property type="entry name" value="NADH-UBIQUINONE OXIDOREDUCTASE 39 KDA SUBUNIT-RELATED"/>
    <property type="match status" value="1"/>
</dbReference>
<proteinExistence type="predicted"/>
<dbReference type="Proteomes" id="UP000177894">
    <property type="component" value="Chromosome"/>
</dbReference>
<dbReference type="Gene3D" id="3.40.50.720">
    <property type="entry name" value="NAD(P)-binding Rossmann-like Domain"/>
    <property type="match status" value="1"/>
</dbReference>
<accession>A0ABN4TAR9</accession>
<sequence>MTSNLDCSTKVTILRPTMIYGDLCDSNMSKFIKMIDKFRIMPVINGGKSLIQPVNARDLGKAFYTVLMSSDKTSGKAYDLSGEKPLQMIEVFKLIRDNLNKKTIFVSVPIGFGVFLARVVKVFSLGRVDYVEKVQRMAEDRSYSHEEAKSDFNYKPMSFEDGIQIEVKQYLKKRGE</sequence>
<dbReference type="PANTHER" id="PTHR12126:SF11">
    <property type="entry name" value="NADH DEHYDROGENASE [UBIQUINONE] 1 ALPHA SUBCOMPLEX SUBUNIT 9, MITOCHONDRIAL"/>
    <property type="match status" value="1"/>
</dbReference>
<gene>
    <name evidence="1" type="ORF">BJL90_06665</name>
</gene>
<dbReference type="InterPro" id="IPR036291">
    <property type="entry name" value="NAD(P)-bd_dom_sf"/>
</dbReference>
<protein>
    <submittedName>
        <fullName evidence="1">Nucleoside-diphosphate sugar epimerase</fullName>
    </submittedName>
</protein>
<keyword evidence="2" id="KW-1185">Reference proteome</keyword>
<dbReference type="EMBL" id="CP017603">
    <property type="protein sequence ID" value="AOY78272.1"/>
    <property type="molecule type" value="Genomic_DNA"/>
</dbReference>
<dbReference type="SUPFAM" id="SSF51735">
    <property type="entry name" value="NAD(P)-binding Rossmann-fold domains"/>
    <property type="match status" value="1"/>
</dbReference>
<evidence type="ECO:0000313" key="1">
    <source>
        <dbReference type="EMBL" id="AOY78272.1"/>
    </source>
</evidence>
<name>A0ABN4TAR9_9CLOT</name>
<organism evidence="1 2">
    <name type="scientific">Clostridium formicaceticum</name>
    <dbReference type="NCBI Taxonomy" id="1497"/>
    <lineage>
        <taxon>Bacteria</taxon>
        <taxon>Bacillati</taxon>
        <taxon>Bacillota</taxon>
        <taxon>Clostridia</taxon>
        <taxon>Eubacteriales</taxon>
        <taxon>Clostridiaceae</taxon>
        <taxon>Clostridium</taxon>
    </lineage>
</organism>
<evidence type="ECO:0000313" key="2">
    <source>
        <dbReference type="Proteomes" id="UP000177894"/>
    </source>
</evidence>
<reference evidence="1 2" key="1">
    <citation type="submission" date="2016-10" db="EMBL/GenBank/DDBJ databases">
        <title>Complete Genome Sequence of Acetogen Clostridium formicoaceticum ATCC 27076.</title>
        <authorList>
            <person name="Bao T."/>
            <person name="Cheng C."/>
            <person name="Zhao J."/>
            <person name="Yang S.-T."/>
            <person name="Wang J."/>
            <person name="Wang M."/>
        </authorList>
    </citation>
    <scope>NUCLEOTIDE SEQUENCE [LARGE SCALE GENOMIC DNA]</scope>
    <source>
        <strain evidence="1 2">ATCC 27076</strain>
    </source>
</reference>
<dbReference type="InterPro" id="IPR051207">
    <property type="entry name" value="ComplexI_NDUFA9_subunit"/>
</dbReference>